<accession>A0A9J6E7P7</accession>
<dbReference type="InterPro" id="IPR017853">
    <property type="entry name" value="GH"/>
</dbReference>
<keyword evidence="3" id="KW-1133">Transmembrane helix</keyword>
<keyword evidence="3" id="KW-0472">Membrane</keyword>
<dbReference type="PROSITE" id="PS51910">
    <property type="entry name" value="GH18_2"/>
    <property type="match status" value="1"/>
</dbReference>
<dbReference type="Gene3D" id="3.20.20.80">
    <property type="entry name" value="Glycosidases"/>
    <property type="match status" value="1"/>
</dbReference>
<sequence length="597" mass="67186">MPVERATRATRGFRRAAAKVAVAAVRERPPSLRTRLVYAVAFLANALVLAALLWALIAREPDKEDYTEKALDIGSGRSGSDTDGATHSPKEHFVSGQPSEPAGEDFEVTKHPTHRARTIPTRKSTPLSDKGEVEYPMTCTTTTHRTLTWQRAYDTSSEWTVPSTNRTTEYASTTSISEVISSTVPITTSDYVTTNLRAEEATHKTSSTTTTEETLNFDVDTSPSYNVVCYFNHTSYKRDEPMTFHTGHIPVPYCSHIIYASLGVGEDFRLVAKDHLFDVERGGFIKFARLKSRYRHVRVMAAIGEDISDSNAFRHMSKNRADVVAFARNVESWLREYEYDGAVLQWKMQRQDDTGGRASLFRKKLLVVVGVLRETLDARSELFVALPSNEEIRQAYFNVAELARYVDRFLAISNWVLRDDGDTDGGAKLTSFPDPLNDVLQTRHSLVGAGNLLLFRKFCFVLSVSARSYTLLNPGRHEIHAAALGPGKPGPFTRQPGVLAYYEFCNETWPTAEKGTFASYVARDDQWVGYLDVSNVQRLLRMALYKHRAACLGIWDVSLDDFRGICGDAFPYVKAISGWHDKEWKRRRREFGSGRNK</sequence>
<organism evidence="5 6">
    <name type="scientific">Rhipicephalus microplus</name>
    <name type="common">Cattle tick</name>
    <name type="synonym">Boophilus microplus</name>
    <dbReference type="NCBI Taxonomy" id="6941"/>
    <lineage>
        <taxon>Eukaryota</taxon>
        <taxon>Metazoa</taxon>
        <taxon>Ecdysozoa</taxon>
        <taxon>Arthropoda</taxon>
        <taxon>Chelicerata</taxon>
        <taxon>Arachnida</taxon>
        <taxon>Acari</taxon>
        <taxon>Parasitiformes</taxon>
        <taxon>Ixodida</taxon>
        <taxon>Ixodoidea</taxon>
        <taxon>Ixodidae</taxon>
        <taxon>Rhipicephalinae</taxon>
        <taxon>Rhipicephalus</taxon>
        <taxon>Boophilus</taxon>
    </lineage>
</organism>
<dbReference type="EMBL" id="JABSTU010000005">
    <property type="protein sequence ID" value="KAH8030157.1"/>
    <property type="molecule type" value="Genomic_DNA"/>
</dbReference>
<gene>
    <name evidence="5" type="ORF">HPB51_006589</name>
</gene>
<dbReference type="GO" id="GO:0005975">
    <property type="term" value="P:carbohydrate metabolic process"/>
    <property type="evidence" value="ECO:0007669"/>
    <property type="project" value="InterPro"/>
</dbReference>
<dbReference type="PANTHER" id="PTHR11177:SF144">
    <property type="entry name" value="CHITINASE 5"/>
    <property type="match status" value="1"/>
</dbReference>
<evidence type="ECO:0000313" key="6">
    <source>
        <dbReference type="Proteomes" id="UP000821866"/>
    </source>
</evidence>
<dbReference type="GO" id="GO:0005576">
    <property type="term" value="C:extracellular region"/>
    <property type="evidence" value="ECO:0007669"/>
    <property type="project" value="TreeGrafter"/>
</dbReference>
<feature type="region of interest" description="Disordered" evidence="2">
    <location>
        <begin position="65"/>
        <end position="133"/>
    </location>
</feature>
<evidence type="ECO:0000256" key="2">
    <source>
        <dbReference type="SAM" id="MobiDB-lite"/>
    </source>
</evidence>
<dbReference type="Gene3D" id="3.10.50.10">
    <property type="match status" value="1"/>
</dbReference>
<dbReference type="Proteomes" id="UP000821866">
    <property type="component" value="Chromosome 3"/>
</dbReference>
<keyword evidence="1" id="KW-1015">Disulfide bond</keyword>
<dbReference type="AlphaFoldDB" id="A0A9J6E7P7"/>
<dbReference type="SUPFAM" id="SSF54556">
    <property type="entry name" value="Chitinase insertion domain"/>
    <property type="match status" value="1"/>
</dbReference>
<evidence type="ECO:0000313" key="5">
    <source>
        <dbReference type="EMBL" id="KAH8030157.1"/>
    </source>
</evidence>
<reference evidence="5" key="1">
    <citation type="journal article" date="2020" name="Cell">
        <title>Large-Scale Comparative Analyses of Tick Genomes Elucidate Their Genetic Diversity and Vector Capacities.</title>
        <authorList>
            <consortium name="Tick Genome and Microbiome Consortium (TIGMIC)"/>
            <person name="Jia N."/>
            <person name="Wang J."/>
            <person name="Shi W."/>
            <person name="Du L."/>
            <person name="Sun Y."/>
            <person name="Zhan W."/>
            <person name="Jiang J.F."/>
            <person name="Wang Q."/>
            <person name="Zhang B."/>
            <person name="Ji P."/>
            <person name="Bell-Sakyi L."/>
            <person name="Cui X.M."/>
            <person name="Yuan T.T."/>
            <person name="Jiang B.G."/>
            <person name="Yang W.F."/>
            <person name="Lam T.T."/>
            <person name="Chang Q.C."/>
            <person name="Ding S.J."/>
            <person name="Wang X.J."/>
            <person name="Zhu J.G."/>
            <person name="Ruan X.D."/>
            <person name="Zhao L."/>
            <person name="Wei J.T."/>
            <person name="Ye R.Z."/>
            <person name="Que T.C."/>
            <person name="Du C.H."/>
            <person name="Zhou Y.H."/>
            <person name="Cheng J.X."/>
            <person name="Dai P.F."/>
            <person name="Guo W.B."/>
            <person name="Han X.H."/>
            <person name="Huang E.J."/>
            <person name="Li L.F."/>
            <person name="Wei W."/>
            <person name="Gao Y.C."/>
            <person name="Liu J.Z."/>
            <person name="Shao H.Z."/>
            <person name="Wang X."/>
            <person name="Wang C.C."/>
            <person name="Yang T.C."/>
            <person name="Huo Q.B."/>
            <person name="Li W."/>
            <person name="Chen H.Y."/>
            <person name="Chen S.E."/>
            <person name="Zhou L.G."/>
            <person name="Ni X.B."/>
            <person name="Tian J.H."/>
            <person name="Sheng Y."/>
            <person name="Liu T."/>
            <person name="Pan Y.S."/>
            <person name="Xia L.Y."/>
            <person name="Li J."/>
            <person name="Zhao F."/>
            <person name="Cao W.C."/>
        </authorList>
    </citation>
    <scope>NUCLEOTIDE SEQUENCE</scope>
    <source>
        <strain evidence="5">Rmic-2018</strain>
    </source>
</reference>
<dbReference type="VEuPathDB" id="VectorBase:LOC119165138"/>
<keyword evidence="6" id="KW-1185">Reference proteome</keyword>
<protein>
    <recommendedName>
        <fullName evidence="4">GH18 domain-containing protein</fullName>
    </recommendedName>
</protein>
<dbReference type="GO" id="GO:0004568">
    <property type="term" value="F:chitinase activity"/>
    <property type="evidence" value="ECO:0007669"/>
    <property type="project" value="TreeGrafter"/>
</dbReference>
<dbReference type="SMART" id="SM00636">
    <property type="entry name" value="Glyco_18"/>
    <property type="match status" value="1"/>
</dbReference>
<dbReference type="InterPro" id="IPR001223">
    <property type="entry name" value="Glyco_hydro18_cat"/>
</dbReference>
<dbReference type="Pfam" id="PF00704">
    <property type="entry name" value="Glyco_hydro_18"/>
    <property type="match status" value="1"/>
</dbReference>
<dbReference type="InterPro" id="IPR050314">
    <property type="entry name" value="Glycosyl_Hydrlase_18"/>
</dbReference>
<comment type="caution">
    <text evidence="5">The sequence shown here is derived from an EMBL/GenBank/DDBJ whole genome shotgun (WGS) entry which is preliminary data.</text>
</comment>
<dbReference type="InterPro" id="IPR029070">
    <property type="entry name" value="Chitinase_insertion_sf"/>
</dbReference>
<dbReference type="FunFam" id="3.10.50.10:FF:000001">
    <property type="entry name" value="Chitinase 3-like 1"/>
    <property type="match status" value="1"/>
</dbReference>
<dbReference type="SUPFAM" id="SSF51445">
    <property type="entry name" value="(Trans)glycosidases"/>
    <property type="match status" value="1"/>
</dbReference>
<dbReference type="PANTHER" id="PTHR11177">
    <property type="entry name" value="CHITINASE"/>
    <property type="match status" value="1"/>
</dbReference>
<reference evidence="5" key="2">
    <citation type="submission" date="2021-09" db="EMBL/GenBank/DDBJ databases">
        <authorList>
            <person name="Jia N."/>
            <person name="Wang J."/>
            <person name="Shi W."/>
            <person name="Du L."/>
            <person name="Sun Y."/>
            <person name="Zhan W."/>
            <person name="Jiang J."/>
            <person name="Wang Q."/>
            <person name="Zhang B."/>
            <person name="Ji P."/>
            <person name="Sakyi L.B."/>
            <person name="Cui X."/>
            <person name="Yuan T."/>
            <person name="Jiang B."/>
            <person name="Yang W."/>
            <person name="Lam T.T.-Y."/>
            <person name="Chang Q."/>
            <person name="Ding S."/>
            <person name="Wang X."/>
            <person name="Zhu J."/>
            <person name="Ruan X."/>
            <person name="Zhao L."/>
            <person name="Wei J."/>
            <person name="Que T."/>
            <person name="Du C."/>
            <person name="Cheng J."/>
            <person name="Dai P."/>
            <person name="Han X."/>
            <person name="Huang E."/>
            <person name="Gao Y."/>
            <person name="Liu J."/>
            <person name="Shao H."/>
            <person name="Ye R."/>
            <person name="Li L."/>
            <person name="Wei W."/>
            <person name="Wang X."/>
            <person name="Wang C."/>
            <person name="Huo Q."/>
            <person name="Li W."/>
            <person name="Guo W."/>
            <person name="Chen H."/>
            <person name="Chen S."/>
            <person name="Zhou L."/>
            <person name="Zhou L."/>
            <person name="Ni X."/>
            <person name="Tian J."/>
            <person name="Zhou Y."/>
            <person name="Sheng Y."/>
            <person name="Liu T."/>
            <person name="Pan Y."/>
            <person name="Xia L."/>
            <person name="Li J."/>
            <person name="Zhao F."/>
            <person name="Cao W."/>
        </authorList>
    </citation>
    <scope>NUCLEOTIDE SEQUENCE</scope>
    <source>
        <strain evidence="5">Rmic-2018</strain>
        <tissue evidence="5">Larvae</tissue>
    </source>
</reference>
<proteinExistence type="predicted"/>
<evidence type="ECO:0000256" key="1">
    <source>
        <dbReference type="ARBA" id="ARBA00023157"/>
    </source>
</evidence>
<dbReference type="GO" id="GO:0006032">
    <property type="term" value="P:chitin catabolic process"/>
    <property type="evidence" value="ECO:0007669"/>
    <property type="project" value="TreeGrafter"/>
</dbReference>
<dbReference type="GO" id="GO:0008061">
    <property type="term" value="F:chitin binding"/>
    <property type="evidence" value="ECO:0007669"/>
    <property type="project" value="InterPro"/>
</dbReference>
<dbReference type="InterPro" id="IPR011583">
    <property type="entry name" value="Chitinase_II/V-like_cat"/>
</dbReference>
<keyword evidence="3" id="KW-0812">Transmembrane</keyword>
<feature type="domain" description="GH18" evidence="4">
    <location>
        <begin position="225"/>
        <end position="583"/>
    </location>
</feature>
<evidence type="ECO:0000256" key="3">
    <source>
        <dbReference type="SAM" id="Phobius"/>
    </source>
</evidence>
<feature type="transmembrane region" description="Helical" evidence="3">
    <location>
        <begin position="36"/>
        <end position="57"/>
    </location>
</feature>
<name>A0A9J6E7P7_RHIMP</name>
<evidence type="ECO:0000259" key="4">
    <source>
        <dbReference type="PROSITE" id="PS51910"/>
    </source>
</evidence>